<evidence type="ECO:0000256" key="3">
    <source>
        <dbReference type="ARBA" id="ARBA00008467"/>
    </source>
</evidence>
<accession>A0A212IRE1</accession>
<dbReference type="InterPro" id="IPR020841">
    <property type="entry name" value="PKS_Beta-ketoAc_synthase_dom"/>
</dbReference>
<organism evidence="20">
    <name type="scientific">uncultured Citrobacter sp</name>
    <dbReference type="NCBI Taxonomy" id="200446"/>
    <lineage>
        <taxon>Bacteria</taxon>
        <taxon>Pseudomonadati</taxon>
        <taxon>Pseudomonadota</taxon>
        <taxon>Gammaproteobacteria</taxon>
        <taxon>Enterobacterales</taxon>
        <taxon>Enterobacteriaceae</taxon>
        <taxon>Citrobacter</taxon>
        <taxon>environmental samples</taxon>
    </lineage>
</organism>
<dbReference type="UniPathway" id="UPA00094"/>
<name>A0A212IRE1_9ENTR</name>
<evidence type="ECO:0000256" key="5">
    <source>
        <dbReference type="ARBA" id="ARBA00013191"/>
    </source>
</evidence>
<keyword evidence="10" id="KW-0443">Lipid metabolism</keyword>
<evidence type="ECO:0000256" key="10">
    <source>
        <dbReference type="ARBA" id="ARBA00023098"/>
    </source>
</evidence>
<dbReference type="SMART" id="SM00825">
    <property type="entry name" value="PKS_KS"/>
    <property type="match status" value="1"/>
</dbReference>
<reference evidence="20" key="1">
    <citation type="submission" date="2016-04" db="EMBL/GenBank/DDBJ databases">
        <authorList>
            <person name="Evans L.H."/>
            <person name="Alamgir A."/>
            <person name="Owens N."/>
            <person name="Weber N.D."/>
            <person name="Virtaneva K."/>
            <person name="Barbian K."/>
            <person name="Babar A."/>
            <person name="Rosenke K."/>
        </authorList>
    </citation>
    <scope>NUCLEOTIDE SEQUENCE</scope>
    <source>
        <strain evidence="20">92-3</strain>
    </source>
</reference>
<dbReference type="InterPro" id="IPR018201">
    <property type="entry name" value="Ketoacyl_synth_AS"/>
</dbReference>
<dbReference type="SUPFAM" id="SSF53901">
    <property type="entry name" value="Thiolase-like"/>
    <property type="match status" value="2"/>
</dbReference>
<keyword evidence="8 18" id="KW-0808">Transferase</keyword>
<dbReference type="Gene3D" id="3.40.47.10">
    <property type="match status" value="2"/>
</dbReference>
<keyword evidence="6" id="KW-0963">Cytoplasm</keyword>
<evidence type="ECO:0000256" key="16">
    <source>
        <dbReference type="ARBA" id="ARBA00048121"/>
    </source>
</evidence>
<dbReference type="PROSITE" id="PS00606">
    <property type="entry name" value="KS3_1"/>
    <property type="match status" value="1"/>
</dbReference>
<comment type="subunit">
    <text evidence="4">Homodimer.</text>
</comment>
<dbReference type="GO" id="GO:0004315">
    <property type="term" value="F:3-oxoacyl-[acyl-carrier-protein] synthase activity"/>
    <property type="evidence" value="ECO:0007669"/>
    <property type="project" value="UniProtKB-EC"/>
</dbReference>
<dbReference type="Pfam" id="PF00109">
    <property type="entry name" value="ketoacyl-synt"/>
    <property type="match status" value="1"/>
</dbReference>
<evidence type="ECO:0000313" key="20">
    <source>
        <dbReference type="EMBL" id="SBV69356.1"/>
    </source>
</evidence>
<dbReference type="CDD" id="cd00834">
    <property type="entry name" value="KAS_I_II"/>
    <property type="match status" value="1"/>
</dbReference>
<dbReference type="InterPro" id="IPR014030">
    <property type="entry name" value="Ketoacyl_synth_N"/>
</dbReference>
<comment type="catalytic activity">
    <reaction evidence="17">
        <text>a fatty acyl-[ACP] + malonyl-[ACP] + H(+) = a 3-oxoacyl-[ACP] + holo-[ACP] + CO2</text>
        <dbReference type="Rhea" id="RHEA:22836"/>
        <dbReference type="Rhea" id="RHEA-COMP:9623"/>
        <dbReference type="Rhea" id="RHEA-COMP:9685"/>
        <dbReference type="Rhea" id="RHEA-COMP:9916"/>
        <dbReference type="Rhea" id="RHEA-COMP:14125"/>
        <dbReference type="ChEBI" id="CHEBI:15378"/>
        <dbReference type="ChEBI" id="CHEBI:16526"/>
        <dbReference type="ChEBI" id="CHEBI:64479"/>
        <dbReference type="ChEBI" id="CHEBI:78449"/>
        <dbReference type="ChEBI" id="CHEBI:78776"/>
        <dbReference type="ChEBI" id="CHEBI:138651"/>
        <dbReference type="EC" id="2.3.1.41"/>
    </reaction>
    <physiologicalReaction direction="left-to-right" evidence="17">
        <dbReference type="Rhea" id="RHEA:22837"/>
    </physiologicalReaction>
</comment>
<keyword evidence="7" id="KW-0444">Lipid biosynthesis</keyword>
<evidence type="ECO:0000256" key="9">
    <source>
        <dbReference type="ARBA" id="ARBA00022832"/>
    </source>
</evidence>
<dbReference type="FunFam" id="3.40.47.10:FF:000005">
    <property type="entry name" value="3-oxoacyl-[acyl-carrier-protein] synthase I"/>
    <property type="match status" value="1"/>
</dbReference>
<dbReference type="InterPro" id="IPR000794">
    <property type="entry name" value="Beta-ketoacyl_synthase"/>
</dbReference>
<comment type="catalytic activity">
    <reaction evidence="16">
        <text>(3Z)-decenoyl-[ACP] + malonyl-[ACP] + H(+) = 3-oxo-(5Z)-dodecenoyl-[ACP] + holo-[ACP] + CO2</text>
        <dbReference type="Rhea" id="RHEA:54940"/>
        <dbReference type="Rhea" id="RHEA-COMP:9623"/>
        <dbReference type="Rhea" id="RHEA-COMP:9685"/>
        <dbReference type="Rhea" id="RHEA-COMP:9927"/>
        <dbReference type="Rhea" id="RHEA-COMP:14042"/>
        <dbReference type="ChEBI" id="CHEBI:15378"/>
        <dbReference type="ChEBI" id="CHEBI:16526"/>
        <dbReference type="ChEBI" id="CHEBI:64479"/>
        <dbReference type="ChEBI" id="CHEBI:78449"/>
        <dbReference type="ChEBI" id="CHEBI:78798"/>
        <dbReference type="ChEBI" id="CHEBI:138410"/>
    </reaction>
    <physiologicalReaction direction="left-to-right" evidence="16">
        <dbReference type="Rhea" id="RHEA:54941"/>
    </physiologicalReaction>
</comment>
<evidence type="ECO:0000256" key="6">
    <source>
        <dbReference type="ARBA" id="ARBA00022490"/>
    </source>
</evidence>
<keyword evidence="11" id="KW-0275">Fatty acid biosynthesis</keyword>
<evidence type="ECO:0000256" key="2">
    <source>
        <dbReference type="ARBA" id="ARBA00005194"/>
    </source>
</evidence>
<dbReference type="EC" id="2.3.1.41" evidence="5"/>
<sequence>MKRAVITGLGIVSSIGNNQQEVLASLREGRSGITFSEEFKDAGMRSHVWGNVKLDTTGLIDRKVVRFMNDASIYAYLSMREAIADAGLSEEVYQNNPRVGLIAGSGGSSKAQVFGADAMRSPRGLKAVGPYVVTKAMGSAVSACLATPFKIHGVNYSISSACATSSHCIGNAVEQIQLGKQDIVFAGGGEELGWEMACEFDAMGALSTKYNDQPAKASRTYDAHRDGFVIAGGGGMVVVEELEHALARGAHIYAEIVGYGATSDGADMVAPSGEGAVRCMQMAMHGVDTPIDYLNSHGTSTPVGDVKELGAIREVFGDKSPAISATKAMTGHSLGAAGVQEAIYSLLMLEHGFIAPSINIEEMDEQAAGLNIVTETVDCELNTVMSNSFGFGGTNATLVMRKLKA</sequence>
<evidence type="ECO:0000256" key="4">
    <source>
        <dbReference type="ARBA" id="ARBA00011738"/>
    </source>
</evidence>
<comment type="subcellular location">
    <subcellularLocation>
        <location evidence="1">Cytoplasm</location>
    </subcellularLocation>
</comment>
<dbReference type="PANTHER" id="PTHR11712">
    <property type="entry name" value="POLYKETIDE SYNTHASE-RELATED"/>
    <property type="match status" value="1"/>
</dbReference>
<evidence type="ECO:0000256" key="15">
    <source>
        <dbReference type="ARBA" id="ARBA00042143"/>
    </source>
</evidence>
<evidence type="ECO:0000256" key="12">
    <source>
        <dbReference type="ARBA" id="ARBA00023315"/>
    </source>
</evidence>
<dbReference type="NCBIfam" id="NF005935">
    <property type="entry name" value="PRK07967.1"/>
    <property type="match status" value="1"/>
</dbReference>
<evidence type="ECO:0000256" key="17">
    <source>
        <dbReference type="ARBA" id="ARBA00048506"/>
    </source>
</evidence>
<evidence type="ECO:0000259" key="19">
    <source>
        <dbReference type="PROSITE" id="PS52004"/>
    </source>
</evidence>
<evidence type="ECO:0000256" key="1">
    <source>
        <dbReference type="ARBA" id="ARBA00004496"/>
    </source>
</evidence>
<dbReference type="GO" id="GO:0005829">
    <property type="term" value="C:cytosol"/>
    <property type="evidence" value="ECO:0007669"/>
    <property type="project" value="TreeGrafter"/>
</dbReference>
<proteinExistence type="inferred from homology"/>
<evidence type="ECO:0000256" key="8">
    <source>
        <dbReference type="ARBA" id="ARBA00022679"/>
    </source>
</evidence>
<dbReference type="Pfam" id="PF02801">
    <property type="entry name" value="Ketoacyl-synt_C"/>
    <property type="match status" value="1"/>
</dbReference>
<evidence type="ECO:0000256" key="18">
    <source>
        <dbReference type="RuleBase" id="RU003694"/>
    </source>
</evidence>
<evidence type="ECO:0000256" key="7">
    <source>
        <dbReference type="ARBA" id="ARBA00022516"/>
    </source>
</evidence>
<protein>
    <recommendedName>
        <fullName evidence="13">3-oxoacyl-[acyl-carrier-protein] synthase 1</fullName>
        <ecNumber evidence="5">2.3.1.41</ecNumber>
    </recommendedName>
    <alternativeName>
        <fullName evidence="14">3-oxoacyl-[acyl-carrier-protein] synthase I</fullName>
    </alternativeName>
    <alternativeName>
        <fullName evidence="15">Beta-ketoacyl-ACP synthase I</fullName>
    </alternativeName>
</protein>
<keyword evidence="9" id="KW-0276">Fatty acid metabolism</keyword>
<dbReference type="EMBL" id="FLUB01000021">
    <property type="protein sequence ID" value="SBV69356.1"/>
    <property type="molecule type" value="Genomic_DNA"/>
</dbReference>
<evidence type="ECO:0000256" key="11">
    <source>
        <dbReference type="ARBA" id="ARBA00023160"/>
    </source>
</evidence>
<comment type="similarity">
    <text evidence="3 18">Belongs to the thiolase-like superfamily. Beta-ketoacyl-ACP synthases family.</text>
</comment>
<gene>
    <name evidence="20" type="primary">fabB</name>
    <name evidence="20" type="ORF">KM92CIT3_90050</name>
</gene>
<comment type="pathway">
    <text evidence="2">Lipid metabolism; fatty acid biosynthesis.</text>
</comment>
<dbReference type="FunFam" id="3.40.47.10:FF:000006">
    <property type="entry name" value="3-oxoacyl-[acyl-carrier-protein] synthase I"/>
    <property type="match status" value="1"/>
</dbReference>
<evidence type="ECO:0000256" key="14">
    <source>
        <dbReference type="ARBA" id="ARBA00041620"/>
    </source>
</evidence>
<dbReference type="InterPro" id="IPR016039">
    <property type="entry name" value="Thiolase-like"/>
</dbReference>
<dbReference type="GO" id="GO:0006633">
    <property type="term" value="P:fatty acid biosynthetic process"/>
    <property type="evidence" value="ECO:0007669"/>
    <property type="project" value="UniProtKB-UniPathway"/>
</dbReference>
<dbReference type="PROSITE" id="PS52004">
    <property type="entry name" value="KS3_2"/>
    <property type="match status" value="1"/>
</dbReference>
<dbReference type="InterPro" id="IPR014031">
    <property type="entry name" value="Ketoacyl_synth_C"/>
</dbReference>
<keyword evidence="12 20" id="KW-0012">Acyltransferase</keyword>
<evidence type="ECO:0000256" key="13">
    <source>
        <dbReference type="ARBA" id="ARBA00039450"/>
    </source>
</evidence>
<dbReference type="PANTHER" id="PTHR11712:SF306">
    <property type="entry name" value="3-OXOACYL-[ACYL-CARRIER-PROTEIN] SYNTHASE 1"/>
    <property type="match status" value="1"/>
</dbReference>
<dbReference type="AlphaFoldDB" id="A0A212IRE1"/>
<feature type="domain" description="Ketosynthase family 3 (KS3)" evidence="19">
    <location>
        <begin position="1"/>
        <end position="402"/>
    </location>
</feature>